<gene>
    <name evidence="2" type="ORF">CAUPRSCDRAFT_13107</name>
</gene>
<organism evidence="2 3">
    <name type="scientific">Caulochytrium protostelioides</name>
    <dbReference type="NCBI Taxonomy" id="1555241"/>
    <lineage>
        <taxon>Eukaryota</taxon>
        <taxon>Fungi</taxon>
        <taxon>Fungi incertae sedis</taxon>
        <taxon>Chytridiomycota</taxon>
        <taxon>Chytridiomycota incertae sedis</taxon>
        <taxon>Chytridiomycetes</taxon>
        <taxon>Caulochytriales</taxon>
        <taxon>Caulochytriaceae</taxon>
        <taxon>Caulochytrium</taxon>
    </lineage>
</organism>
<feature type="region of interest" description="Disordered" evidence="1">
    <location>
        <begin position="90"/>
        <end position="116"/>
    </location>
</feature>
<dbReference type="InterPro" id="IPR007015">
    <property type="entry name" value="DNA_pol_V/MYBBP1A"/>
</dbReference>
<reference evidence="3" key="1">
    <citation type="journal article" date="2018" name="Nat. Microbiol.">
        <title>Leveraging single-cell genomics to expand the fungal tree of life.</title>
        <authorList>
            <person name="Ahrendt S.R."/>
            <person name="Quandt C.A."/>
            <person name="Ciobanu D."/>
            <person name="Clum A."/>
            <person name="Salamov A."/>
            <person name="Andreopoulos B."/>
            <person name="Cheng J.F."/>
            <person name="Woyke T."/>
            <person name="Pelin A."/>
            <person name="Henrissat B."/>
            <person name="Reynolds N.K."/>
            <person name="Benny G.L."/>
            <person name="Smith M.E."/>
            <person name="James T.Y."/>
            <person name="Grigoriev I.V."/>
        </authorList>
    </citation>
    <scope>NUCLEOTIDE SEQUENCE [LARGE SCALE GENOMIC DNA]</scope>
    <source>
        <strain evidence="3">ATCC 52028</strain>
    </source>
</reference>
<dbReference type="GO" id="GO:0003677">
    <property type="term" value="F:DNA binding"/>
    <property type="evidence" value="ECO:0007669"/>
    <property type="project" value="InterPro"/>
</dbReference>
<dbReference type="GO" id="GO:0006355">
    <property type="term" value="P:regulation of DNA-templated transcription"/>
    <property type="evidence" value="ECO:0007669"/>
    <property type="project" value="InterPro"/>
</dbReference>
<dbReference type="AlphaFoldDB" id="A0A4P9WS05"/>
<accession>A0A4P9WS05</accession>
<protein>
    <submittedName>
        <fullName evidence="2">Uncharacterized protein</fullName>
    </submittedName>
</protein>
<dbReference type="GO" id="GO:0005730">
    <property type="term" value="C:nucleolus"/>
    <property type="evidence" value="ECO:0007669"/>
    <property type="project" value="InterPro"/>
</dbReference>
<name>A0A4P9WS05_9FUNG</name>
<evidence type="ECO:0000313" key="2">
    <source>
        <dbReference type="EMBL" id="RKO95155.1"/>
    </source>
</evidence>
<sequence>MTQLHTMERAYATLMTLRSLAGIPPKLTEDGKLPKETAMAKDIRTYTWFLLQMCLNLFQHGYDEDLQTGLNDASEAVQRIVSAGLAAQAAAHEDDDVSEANSEVDSDMDDADAATSPDPNDVLLDVLIGLFSQPSAHLRRVALATFTTIAPRVTPSGARVLMRAVLNRGEEDDDAAEGADGNADADMDL</sequence>
<feature type="compositionally biased region" description="Acidic residues" evidence="1">
    <location>
        <begin position="93"/>
        <end position="112"/>
    </location>
</feature>
<proteinExistence type="predicted"/>
<evidence type="ECO:0000256" key="1">
    <source>
        <dbReference type="SAM" id="MobiDB-lite"/>
    </source>
</evidence>
<dbReference type="Pfam" id="PF04931">
    <property type="entry name" value="DNA_pol_phi"/>
    <property type="match status" value="1"/>
</dbReference>
<feature type="region of interest" description="Disordered" evidence="1">
    <location>
        <begin position="170"/>
        <end position="189"/>
    </location>
</feature>
<evidence type="ECO:0000313" key="3">
    <source>
        <dbReference type="Proteomes" id="UP000268535"/>
    </source>
</evidence>
<dbReference type="EMBL" id="ML012800">
    <property type="protein sequence ID" value="RKO95155.1"/>
    <property type="molecule type" value="Genomic_DNA"/>
</dbReference>
<feature type="non-terminal residue" evidence="2">
    <location>
        <position position="189"/>
    </location>
</feature>
<dbReference type="Proteomes" id="UP000268535">
    <property type="component" value="Unassembled WGS sequence"/>
</dbReference>